<keyword evidence="1" id="KW-0175">Coiled coil</keyword>
<dbReference type="Proteomes" id="UP000663833">
    <property type="component" value="Unassembled WGS sequence"/>
</dbReference>
<dbReference type="AlphaFoldDB" id="A0A817U5B1"/>
<evidence type="ECO:0000256" key="2">
    <source>
        <dbReference type="SAM" id="MobiDB-lite"/>
    </source>
</evidence>
<evidence type="ECO:0000313" key="9">
    <source>
        <dbReference type="EMBL" id="CAF4405575.1"/>
    </source>
</evidence>
<name>A0A817U5B1_9BILA</name>
<dbReference type="EMBL" id="CAJNYT010000221">
    <property type="protein sequence ID" value="CAF3338589.1"/>
    <property type="molecule type" value="Genomic_DNA"/>
</dbReference>
<dbReference type="EMBL" id="CAJNYU010002006">
    <property type="protein sequence ID" value="CAF3493675.1"/>
    <property type="molecule type" value="Genomic_DNA"/>
</dbReference>
<dbReference type="EMBL" id="CAJOBR010002890">
    <property type="protein sequence ID" value="CAF4710727.1"/>
    <property type="molecule type" value="Genomic_DNA"/>
</dbReference>
<evidence type="ECO:0000313" key="12">
    <source>
        <dbReference type="EMBL" id="CAF4710727.1"/>
    </source>
</evidence>
<dbReference type="Proteomes" id="UP000663838">
    <property type="component" value="Unassembled WGS sequence"/>
</dbReference>
<evidence type="ECO:0000313" key="7">
    <source>
        <dbReference type="EMBL" id="CAF3566608.1"/>
    </source>
</evidence>
<evidence type="ECO:0000313" key="13">
    <source>
        <dbReference type="Proteomes" id="UP000663865"/>
    </source>
</evidence>
<dbReference type="OrthoDB" id="2145765at2759"/>
<evidence type="ECO:0000313" key="11">
    <source>
        <dbReference type="EMBL" id="CAF4627323.1"/>
    </source>
</evidence>
<feature type="coiled-coil region" evidence="1">
    <location>
        <begin position="68"/>
        <end position="102"/>
    </location>
</feature>
<protein>
    <recommendedName>
        <fullName evidence="15">Chibby</fullName>
    </recommendedName>
</protein>
<dbReference type="Proteomes" id="UP000663848">
    <property type="component" value="Unassembled WGS sequence"/>
</dbReference>
<dbReference type="Proteomes" id="UP000663865">
    <property type="component" value="Unassembled WGS sequence"/>
</dbReference>
<dbReference type="EMBL" id="CAJOBO010000825">
    <property type="protein sequence ID" value="CAF4296277.1"/>
    <property type="molecule type" value="Genomic_DNA"/>
</dbReference>
<evidence type="ECO:0000313" key="4">
    <source>
        <dbReference type="EMBL" id="CAF3338589.1"/>
    </source>
</evidence>
<accession>A0A817U5B1</accession>
<dbReference type="EMBL" id="CAJOBQ010004111">
    <property type="protein sequence ID" value="CAF4627323.1"/>
    <property type="molecule type" value="Genomic_DNA"/>
</dbReference>
<reference evidence="3" key="1">
    <citation type="submission" date="2021-02" db="EMBL/GenBank/DDBJ databases">
        <authorList>
            <person name="Nowell W R."/>
        </authorList>
    </citation>
    <scope>NUCLEOTIDE SEQUENCE</scope>
</reference>
<dbReference type="EMBL" id="CAJOBS010000537">
    <property type="protein sequence ID" value="CAF4597636.1"/>
    <property type="molecule type" value="Genomic_DNA"/>
</dbReference>
<evidence type="ECO:0000313" key="8">
    <source>
        <dbReference type="EMBL" id="CAF4296277.1"/>
    </source>
</evidence>
<dbReference type="EMBL" id="CAJNYD010004060">
    <property type="protein sequence ID" value="CAF3566608.1"/>
    <property type="molecule type" value="Genomic_DNA"/>
</dbReference>
<organism evidence="3 13">
    <name type="scientific">Rotaria socialis</name>
    <dbReference type="NCBI Taxonomy" id="392032"/>
    <lineage>
        <taxon>Eukaryota</taxon>
        <taxon>Metazoa</taxon>
        <taxon>Spiralia</taxon>
        <taxon>Gnathifera</taxon>
        <taxon>Rotifera</taxon>
        <taxon>Eurotatoria</taxon>
        <taxon>Bdelloidea</taxon>
        <taxon>Philodinida</taxon>
        <taxon>Philodinidae</taxon>
        <taxon>Rotaria</taxon>
    </lineage>
</organism>
<dbReference type="Proteomes" id="UP000663869">
    <property type="component" value="Unassembled WGS sequence"/>
</dbReference>
<evidence type="ECO:0000313" key="14">
    <source>
        <dbReference type="Proteomes" id="UP000663873"/>
    </source>
</evidence>
<evidence type="ECO:0008006" key="15">
    <source>
        <dbReference type="Google" id="ProtNLM"/>
    </source>
</evidence>
<gene>
    <name evidence="6" type="ORF">FME351_LOCUS16328</name>
    <name evidence="4" type="ORF">GRG538_LOCUS4410</name>
    <name evidence="8" type="ORF">HFQ381_LOCUS13250</name>
    <name evidence="3" type="ORF">KIK155_LOCUS1624</name>
    <name evidence="7" type="ORF">LUA448_LOCUS28737</name>
    <name evidence="12" type="ORF">QYT958_LOCUS18347</name>
    <name evidence="5" type="ORF">TIS948_LOCUS31843</name>
    <name evidence="10" type="ORF">TOA249_LOCUS10383</name>
    <name evidence="11" type="ORF">TSG867_LOCUS29388</name>
    <name evidence="9" type="ORF">UJA718_LOCUS19428</name>
</gene>
<evidence type="ECO:0000313" key="5">
    <source>
        <dbReference type="EMBL" id="CAF3449729.1"/>
    </source>
</evidence>
<evidence type="ECO:0000313" key="3">
    <source>
        <dbReference type="EMBL" id="CAF3331031.1"/>
    </source>
</evidence>
<dbReference type="EMBL" id="CAJNXB010005800">
    <property type="protein sequence ID" value="CAF3449729.1"/>
    <property type="molecule type" value="Genomic_DNA"/>
</dbReference>
<dbReference type="Pfam" id="PF14645">
    <property type="entry name" value="Chibby"/>
    <property type="match status" value="1"/>
</dbReference>
<sequence length="116" mass="13336">MSFLRSSFSIRKTKPRQVVSRSPLKLPAEELARELGPQYQTIDVRIGTQKLAFDIERGDWIADGIVSTAVSAREMTKLEKRKRELEEDNNVLRTKLDILLEMLAEVTAEHELRRNG</sequence>
<dbReference type="Proteomes" id="UP000663825">
    <property type="component" value="Unassembled WGS sequence"/>
</dbReference>
<dbReference type="Proteomes" id="UP000663873">
    <property type="component" value="Unassembled WGS sequence"/>
</dbReference>
<evidence type="ECO:0000313" key="6">
    <source>
        <dbReference type="EMBL" id="CAF3493675.1"/>
    </source>
</evidence>
<dbReference type="Proteomes" id="UP000663872">
    <property type="component" value="Unassembled WGS sequence"/>
</dbReference>
<dbReference type="Proteomes" id="UP000663862">
    <property type="component" value="Unassembled WGS sequence"/>
</dbReference>
<dbReference type="EMBL" id="CAJNYV010000040">
    <property type="protein sequence ID" value="CAF3331031.1"/>
    <property type="molecule type" value="Genomic_DNA"/>
</dbReference>
<dbReference type="InterPro" id="IPR028118">
    <property type="entry name" value="Chibby_fam"/>
</dbReference>
<comment type="caution">
    <text evidence="3">The sequence shown here is derived from an EMBL/GenBank/DDBJ whole genome shotgun (WGS) entry which is preliminary data.</text>
</comment>
<keyword evidence="14" id="KW-1185">Reference proteome</keyword>
<dbReference type="EMBL" id="CAJOBP010003448">
    <property type="protein sequence ID" value="CAF4405575.1"/>
    <property type="molecule type" value="Genomic_DNA"/>
</dbReference>
<evidence type="ECO:0000313" key="10">
    <source>
        <dbReference type="EMBL" id="CAF4597636.1"/>
    </source>
</evidence>
<proteinExistence type="predicted"/>
<dbReference type="Proteomes" id="UP000663851">
    <property type="component" value="Unassembled WGS sequence"/>
</dbReference>
<evidence type="ECO:0000256" key="1">
    <source>
        <dbReference type="SAM" id="Coils"/>
    </source>
</evidence>
<feature type="compositionally biased region" description="Polar residues" evidence="2">
    <location>
        <begin position="1"/>
        <end position="10"/>
    </location>
</feature>
<feature type="region of interest" description="Disordered" evidence="2">
    <location>
        <begin position="1"/>
        <end position="21"/>
    </location>
</feature>